<dbReference type="Pfam" id="PF14223">
    <property type="entry name" value="Retrotran_gag_2"/>
    <property type="match status" value="1"/>
</dbReference>
<dbReference type="Proteomes" id="UP000054783">
    <property type="component" value="Unassembled WGS sequence"/>
</dbReference>
<organism evidence="2 3">
    <name type="scientific">Trichinella patagoniensis</name>
    <dbReference type="NCBI Taxonomy" id="990121"/>
    <lineage>
        <taxon>Eukaryota</taxon>
        <taxon>Metazoa</taxon>
        <taxon>Ecdysozoa</taxon>
        <taxon>Nematoda</taxon>
        <taxon>Enoplea</taxon>
        <taxon>Dorylaimia</taxon>
        <taxon>Trichinellida</taxon>
        <taxon>Trichinellidae</taxon>
        <taxon>Trichinella</taxon>
    </lineage>
</organism>
<dbReference type="EMBL" id="JYDQ01000580">
    <property type="protein sequence ID" value="KRY07020.1"/>
    <property type="molecule type" value="Genomic_DNA"/>
</dbReference>
<proteinExistence type="predicted"/>
<reference evidence="2 3" key="1">
    <citation type="submission" date="2015-01" db="EMBL/GenBank/DDBJ databases">
        <title>Evolution of Trichinella species and genotypes.</title>
        <authorList>
            <person name="Korhonen P.K."/>
            <person name="Edoardo P."/>
            <person name="Giuseppe L.R."/>
            <person name="Gasser R.B."/>
        </authorList>
    </citation>
    <scope>NUCLEOTIDE SEQUENCE [LARGE SCALE GENOMIC DNA]</scope>
    <source>
        <strain evidence="2">ISS2496</strain>
    </source>
</reference>
<accession>A0A0V0Z3R4</accession>
<keyword evidence="1" id="KW-0472">Membrane</keyword>
<keyword evidence="1" id="KW-1133">Transmembrane helix</keyword>
<gene>
    <name evidence="2" type="ORF">T12_17077</name>
</gene>
<protein>
    <submittedName>
        <fullName evidence="2">Retrovirus-related Pol polyprotein from transposon TNT 1-94</fullName>
    </submittedName>
</protein>
<evidence type="ECO:0000256" key="1">
    <source>
        <dbReference type="SAM" id="Phobius"/>
    </source>
</evidence>
<keyword evidence="3" id="KW-1185">Reference proteome</keyword>
<name>A0A0V0Z3R4_9BILA</name>
<dbReference type="AlphaFoldDB" id="A0A0V0Z3R4"/>
<evidence type="ECO:0000313" key="3">
    <source>
        <dbReference type="Proteomes" id="UP000054783"/>
    </source>
</evidence>
<feature type="transmembrane region" description="Helical" evidence="1">
    <location>
        <begin position="140"/>
        <end position="158"/>
    </location>
</feature>
<evidence type="ECO:0000313" key="2">
    <source>
        <dbReference type="EMBL" id="KRY07020.1"/>
    </source>
</evidence>
<keyword evidence="1" id="KW-0812">Transmembrane</keyword>
<comment type="caution">
    <text evidence="2">The sequence shown here is derived from an EMBL/GenBank/DDBJ whole genome shotgun (WGS) entry which is preliminary data.</text>
</comment>
<sequence>MKGVFVVECWHPNTFLILPACSLQDLLSQLKPCPAPEDWSRTECKAIGATSLTVGDDSLIHLAQLETAWEMWQTLQRLHERASIGSKLYLMRKLYGMRFTHGTMQSHINGINGTQLRGLGKNTEWDGPTWAQFYSHSGPLFIYWSLFSLFYYWSLTSLSY</sequence>